<protein>
    <recommendedName>
        <fullName evidence="3">Carboxypeptidase regulatory-like domain-containing protein</fullName>
    </recommendedName>
</protein>
<organism evidence="1 2">
    <name type="scientific">Eiseniibacteriota bacterium</name>
    <dbReference type="NCBI Taxonomy" id="2212470"/>
    <lineage>
        <taxon>Bacteria</taxon>
        <taxon>Candidatus Eiseniibacteriota</taxon>
    </lineage>
</organism>
<evidence type="ECO:0008006" key="3">
    <source>
        <dbReference type="Google" id="ProtNLM"/>
    </source>
</evidence>
<accession>A0A538S8I8</accession>
<dbReference type="AlphaFoldDB" id="A0A538S8I8"/>
<comment type="caution">
    <text evidence="1">The sequence shown here is derived from an EMBL/GenBank/DDBJ whole genome shotgun (WGS) entry which is preliminary data.</text>
</comment>
<gene>
    <name evidence="1" type="ORF">E6K73_13365</name>
</gene>
<evidence type="ECO:0000313" key="2">
    <source>
        <dbReference type="Proteomes" id="UP000320184"/>
    </source>
</evidence>
<reference evidence="1 2" key="1">
    <citation type="journal article" date="2019" name="Nat. Microbiol.">
        <title>Mediterranean grassland soil C-N compound turnover is dependent on rainfall and depth, and is mediated by genomically divergent microorganisms.</title>
        <authorList>
            <person name="Diamond S."/>
            <person name="Andeer P.F."/>
            <person name="Li Z."/>
            <person name="Crits-Christoph A."/>
            <person name="Burstein D."/>
            <person name="Anantharaman K."/>
            <person name="Lane K.R."/>
            <person name="Thomas B.C."/>
            <person name="Pan C."/>
            <person name="Northen T.R."/>
            <person name="Banfield J.F."/>
        </authorList>
    </citation>
    <scope>NUCLEOTIDE SEQUENCE [LARGE SCALE GENOMIC DNA]</scope>
    <source>
        <strain evidence="1">WS_3</strain>
    </source>
</reference>
<evidence type="ECO:0000313" key="1">
    <source>
        <dbReference type="EMBL" id="TMQ47677.1"/>
    </source>
</evidence>
<sequence length="588" mass="62363">MSLPPIARMDRAGRGPVIATVALSTLVGPVAHAGALRVVVLDARSRTPIPGAFVQVGPAPGSPFAGNSGATASDGSIAFDDPALVGPQTVTAGAEGFSLLTVIEAASDSITLPLHAETLGNTIFGPKAEISGTTVGIQTRDNDGNVDVEVVYPALKLSDVLGRRTAPVEVPTDRVTFPIVGAKDVPGNIVIPRQTEYLFYTFEKSNYHFFVPDQHTYDIVVLAGRAPVSSLGSASLNDVTTRRVGIERQVAVNGNVTLVPSCDLDLSPSLIVRVPEAPAGSAVEAVSVADVPEPGGTRTLLYDLKSSRAEDLDHFTLSGLNPTGDLSTSVPYVAARFRDLSPAASYEAGRIDRTPLTLPATRSMEGFFLIPDLLQNGSQFAWTPVARPGVTTDPTWAIANFRLEPRSRSLWEVWSPAGRGSFSLPSLAPGAPGGLVSPDSTPDQDHLIWDHLIADPAGPIQSVLIDPFATLTRYSRRSMEIKPPVGVPAPVAQTLPEPQPIRPIALAPNPARGQVDILWTRPPAPGAEVRWNLVDVTGRRVNSGRFEASGMARERAPWSGRFAPAPGVYWLDLELGGQRERARLVVLP</sequence>
<dbReference type="EMBL" id="VBOT01000171">
    <property type="protein sequence ID" value="TMQ47677.1"/>
    <property type="molecule type" value="Genomic_DNA"/>
</dbReference>
<name>A0A538S8I8_UNCEI</name>
<proteinExistence type="predicted"/>
<dbReference type="Proteomes" id="UP000320184">
    <property type="component" value="Unassembled WGS sequence"/>
</dbReference>